<evidence type="ECO:0000313" key="2">
    <source>
        <dbReference type="Proteomes" id="UP000642809"/>
    </source>
</evidence>
<accession>A0A8J3G6P2</accession>
<dbReference type="AlphaFoldDB" id="A0A8J3G6P2"/>
<keyword evidence="2" id="KW-1185">Reference proteome</keyword>
<dbReference type="EMBL" id="BMYF01000024">
    <property type="protein sequence ID" value="GHB49828.1"/>
    <property type="molecule type" value="Genomic_DNA"/>
</dbReference>
<proteinExistence type="predicted"/>
<dbReference type="InterPro" id="IPR019861">
    <property type="entry name" value="PorP/SprF_Bacteroidetes"/>
</dbReference>
<evidence type="ECO:0008006" key="3">
    <source>
        <dbReference type="Google" id="ProtNLM"/>
    </source>
</evidence>
<dbReference type="Proteomes" id="UP000642809">
    <property type="component" value="Unassembled WGS sequence"/>
</dbReference>
<comment type="caution">
    <text evidence="1">The sequence shown here is derived from an EMBL/GenBank/DDBJ whole genome shotgun (WGS) entry which is preliminary data.</text>
</comment>
<protein>
    <recommendedName>
        <fullName evidence="3">Type IX secretion system membrane protein, PorP/SprF family</fullName>
    </recommendedName>
</protein>
<evidence type="ECO:0000313" key="1">
    <source>
        <dbReference type="EMBL" id="GHB49828.1"/>
    </source>
</evidence>
<dbReference type="NCBIfam" id="TIGR03519">
    <property type="entry name" value="T9SS_PorP_fam"/>
    <property type="match status" value="1"/>
</dbReference>
<reference evidence="1" key="2">
    <citation type="submission" date="2020-09" db="EMBL/GenBank/DDBJ databases">
        <authorList>
            <person name="Sun Q."/>
            <person name="Kim S."/>
        </authorList>
    </citation>
    <scope>NUCLEOTIDE SEQUENCE</scope>
    <source>
        <strain evidence="1">KCTC 23224</strain>
    </source>
</reference>
<sequence>MKKLFLLILLIGISQYTYAQSRKYISQFSHLQQYYNPGLTANEGSMMRGFVRNQYAGWEGTPLTYFLSAEIDINQVRNRNEVDVMGKNAISITLLNDSYGPFTETELILGYATRIQLSEFTNLRLGLGVNYNTVRLDGNNLNTEQLGDPTVSQFAGNFADMQIVDFNIGMALTHKSYYISYGFHNVNQGQLSKGDIFMDKKPLVGVLLAGFREHLSPSMLLASNVMWRTQVDLPDNVELNLKVLFKDTFWLGLGHRINYANSAHLGFIFDKFRLGYVYELPLNNSFLLPNTTHEFMLAYSIFGTKKGLIW</sequence>
<organism evidence="1 2">
    <name type="scientific">Mongoliitalea lutea</name>
    <dbReference type="NCBI Taxonomy" id="849756"/>
    <lineage>
        <taxon>Bacteria</taxon>
        <taxon>Pseudomonadati</taxon>
        <taxon>Bacteroidota</taxon>
        <taxon>Cytophagia</taxon>
        <taxon>Cytophagales</taxon>
        <taxon>Cyclobacteriaceae</taxon>
        <taxon>Mongoliitalea</taxon>
    </lineage>
</organism>
<dbReference type="RefSeq" id="WP_189585406.1">
    <property type="nucleotide sequence ID" value="NZ_BMYF01000024.1"/>
</dbReference>
<name>A0A8J3G6P2_9BACT</name>
<gene>
    <name evidence="1" type="ORF">GCM10008106_33330</name>
</gene>
<dbReference type="Pfam" id="PF11751">
    <property type="entry name" value="PorP_SprF"/>
    <property type="match status" value="1"/>
</dbReference>
<reference evidence="1" key="1">
    <citation type="journal article" date="2014" name="Int. J. Syst. Evol. Microbiol.">
        <title>Complete genome sequence of Corynebacterium casei LMG S-19264T (=DSM 44701T), isolated from a smear-ripened cheese.</title>
        <authorList>
            <consortium name="US DOE Joint Genome Institute (JGI-PGF)"/>
            <person name="Walter F."/>
            <person name="Albersmeier A."/>
            <person name="Kalinowski J."/>
            <person name="Ruckert C."/>
        </authorList>
    </citation>
    <scope>NUCLEOTIDE SEQUENCE</scope>
    <source>
        <strain evidence="1">KCTC 23224</strain>
    </source>
</reference>